<dbReference type="EC" id="2.4.2.10" evidence="2 6"/>
<dbReference type="RefSeq" id="WP_101358587.1">
    <property type="nucleotide sequence ID" value="NZ_NKXO01000018.1"/>
</dbReference>
<comment type="pathway">
    <text evidence="1 6">Pyrimidine metabolism; UMP biosynthesis via de novo pathway; UMP from orotate: step 1/2.</text>
</comment>
<feature type="binding site" evidence="6">
    <location>
        <position position="127"/>
    </location>
    <ligand>
        <name>orotate</name>
        <dbReference type="ChEBI" id="CHEBI:30839"/>
    </ligand>
</feature>
<proteinExistence type="inferred from homology"/>
<dbReference type="GO" id="GO:0000287">
    <property type="term" value="F:magnesium ion binding"/>
    <property type="evidence" value="ECO:0007669"/>
    <property type="project" value="UniProtKB-UniRule"/>
</dbReference>
<organism evidence="8 9">
    <name type="scientific">Raineya orbicola</name>
    <dbReference type="NCBI Taxonomy" id="2016530"/>
    <lineage>
        <taxon>Bacteria</taxon>
        <taxon>Pseudomonadati</taxon>
        <taxon>Bacteroidota</taxon>
        <taxon>Cytophagia</taxon>
        <taxon>Cytophagales</taxon>
        <taxon>Raineyaceae</taxon>
        <taxon>Raineya</taxon>
    </lineage>
</organism>
<dbReference type="Gene3D" id="3.40.50.2020">
    <property type="match status" value="1"/>
</dbReference>
<evidence type="ECO:0000259" key="7">
    <source>
        <dbReference type="Pfam" id="PF00156"/>
    </source>
</evidence>
<reference evidence="8 9" key="1">
    <citation type="submission" date="2017-06" db="EMBL/GenBank/DDBJ databases">
        <title>Raineya orbicola gen. nov., sp. nov. a slightly thermophilic bacterium of the phylum Bacteroidetes and the description of Raineyaceae fam. nov.</title>
        <authorList>
            <person name="Albuquerque L."/>
            <person name="Polonia A.R.M."/>
            <person name="Barroso C."/>
            <person name="Froufe H.J.C."/>
            <person name="Lage O."/>
            <person name="Lobo-Da-Cunha A."/>
            <person name="Egas C."/>
            <person name="Da Costa M.S."/>
        </authorList>
    </citation>
    <scope>NUCLEOTIDE SEQUENCE [LARGE SCALE GENOMIC DNA]</scope>
    <source>
        <strain evidence="8 9">SPSPC-11</strain>
    </source>
</reference>
<dbReference type="InterPro" id="IPR004467">
    <property type="entry name" value="Or_phspho_trans_dom"/>
</dbReference>
<dbReference type="InterPro" id="IPR000836">
    <property type="entry name" value="PRTase_dom"/>
</dbReference>
<dbReference type="CDD" id="cd06223">
    <property type="entry name" value="PRTases_typeI"/>
    <property type="match status" value="1"/>
</dbReference>
<protein>
    <recommendedName>
        <fullName evidence="2 6">Orotate phosphoribosyltransferase</fullName>
        <shortName evidence="6">OPRT</shortName>
        <shortName evidence="6">OPRTase</shortName>
        <ecNumber evidence="2 6">2.4.2.10</ecNumber>
    </recommendedName>
</protein>
<keyword evidence="9" id="KW-1185">Reference proteome</keyword>
<keyword evidence="5 6" id="KW-0665">Pyrimidine biosynthesis</keyword>
<comment type="similarity">
    <text evidence="6">Belongs to the purine/pyrimidine phosphoribosyltransferase family. PyrE subfamily.</text>
</comment>
<evidence type="ECO:0000256" key="3">
    <source>
        <dbReference type="ARBA" id="ARBA00022676"/>
    </source>
</evidence>
<feature type="binding site" evidence="6">
    <location>
        <position position="97"/>
    </location>
    <ligand>
        <name>5-phospho-alpha-D-ribose 1-diphosphate</name>
        <dbReference type="ChEBI" id="CHEBI:58017"/>
        <note>ligand shared between dimeric partners</note>
    </ligand>
</feature>
<evidence type="ECO:0000256" key="1">
    <source>
        <dbReference type="ARBA" id="ARBA00004889"/>
    </source>
</evidence>
<feature type="domain" description="Phosphoribosyltransferase" evidence="7">
    <location>
        <begin position="53"/>
        <end position="162"/>
    </location>
</feature>
<comment type="catalytic activity">
    <reaction evidence="6">
        <text>orotidine 5'-phosphate + diphosphate = orotate + 5-phospho-alpha-D-ribose 1-diphosphate</text>
        <dbReference type="Rhea" id="RHEA:10380"/>
        <dbReference type="ChEBI" id="CHEBI:30839"/>
        <dbReference type="ChEBI" id="CHEBI:33019"/>
        <dbReference type="ChEBI" id="CHEBI:57538"/>
        <dbReference type="ChEBI" id="CHEBI:58017"/>
        <dbReference type="EC" id="2.4.2.10"/>
    </reaction>
</comment>
<comment type="subunit">
    <text evidence="6">Homodimer.</text>
</comment>
<evidence type="ECO:0000256" key="5">
    <source>
        <dbReference type="ARBA" id="ARBA00022975"/>
    </source>
</evidence>
<dbReference type="PANTHER" id="PTHR19278">
    <property type="entry name" value="OROTATE PHOSPHORIBOSYLTRANSFERASE"/>
    <property type="match status" value="1"/>
</dbReference>
<feature type="binding site" evidence="6">
    <location>
        <position position="103"/>
    </location>
    <ligand>
        <name>5-phospho-alpha-D-ribose 1-diphosphate</name>
        <dbReference type="ChEBI" id="CHEBI:58017"/>
        <note>ligand shared between dimeric partners</note>
    </ligand>
</feature>
<dbReference type="InterPro" id="IPR029057">
    <property type="entry name" value="PRTase-like"/>
</dbReference>
<keyword evidence="6" id="KW-0460">Magnesium</keyword>
<dbReference type="Pfam" id="PF00156">
    <property type="entry name" value="Pribosyltran"/>
    <property type="match status" value="1"/>
</dbReference>
<evidence type="ECO:0000313" key="9">
    <source>
        <dbReference type="Proteomes" id="UP000233387"/>
    </source>
</evidence>
<dbReference type="GO" id="GO:0004588">
    <property type="term" value="F:orotate phosphoribosyltransferase activity"/>
    <property type="evidence" value="ECO:0007669"/>
    <property type="project" value="UniProtKB-UniRule"/>
</dbReference>
<keyword evidence="3 6" id="KW-0328">Glycosyltransferase</keyword>
<name>A0A2N3IH56_9BACT</name>
<dbReference type="SUPFAM" id="SSF53271">
    <property type="entry name" value="PRTase-like"/>
    <property type="match status" value="1"/>
</dbReference>
<evidence type="ECO:0000256" key="6">
    <source>
        <dbReference type="HAMAP-Rule" id="MF_01208"/>
    </source>
</evidence>
<dbReference type="PANTHER" id="PTHR19278:SF9">
    <property type="entry name" value="URIDINE 5'-MONOPHOSPHATE SYNTHASE"/>
    <property type="match status" value="1"/>
</dbReference>
<dbReference type="NCBIfam" id="TIGR00336">
    <property type="entry name" value="pyrE"/>
    <property type="match status" value="1"/>
</dbReference>
<feature type="binding site" evidence="6">
    <location>
        <position position="101"/>
    </location>
    <ligand>
        <name>5-phospho-alpha-D-ribose 1-diphosphate</name>
        <dbReference type="ChEBI" id="CHEBI:58017"/>
        <note>ligand shared between dimeric partners</note>
    </ligand>
</feature>
<dbReference type="GO" id="GO:0044205">
    <property type="term" value="P:'de novo' UMP biosynthetic process"/>
    <property type="evidence" value="ECO:0007669"/>
    <property type="project" value="UniProtKB-UniRule"/>
</dbReference>
<dbReference type="HAMAP" id="MF_01208">
    <property type="entry name" value="PyrE"/>
    <property type="match status" value="1"/>
</dbReference>
<comment type="caution">
    <text evidence="8">The sequence shown here is derived from an EMBL/GenBank/DDBJ whole genome shotgun (WGS) entry which is preliminary data.</text>
</comment>
<accession>A0A2N3IH56</accession>
<keyword evidence="4 6" id="KW-0808">Transferase</keyword>
<evidence type="ECO:0000256" key="4">
    <source>
        <dbReference type="ARBA" id="ARBA00022679"/>
    </source>
</evidence>
<comment type="cofactor">
    <cofactor evidence="6">
        <name>Mg(2+)</name>
        <dbReference type="ChEBI" id="CHEBI:18420"/>
    </cofactor>
</comment>
<comment type="function">
    <text evidence="6">Catalyzes the transfer of a ribosyl phosphate group from 5-phosphoribose 1-diphosphate to orotate, leading to the formation of orotidine monophosphate (OMP).</text>
</comment>
<dbReference type="EMBL" id="NKXO01000018">
    <property type="protein sequence ID" value="PKQ69646.1"/>
    <property type="molecule type" value="Genomic_DNA"/>
</dbReference>
<dbReference type="GO" id="GO:0019856">
    <property type="term" value="P:pyrimidine nucleobase biosynthetic process"/>
    <property type="evidence" value="ECO:0007669"/>
    <property type="project" value="TreeGrafter"/>
</dbReference>
<evidence type="ECO:0000256" key="2">
    <source>
        <dbReference type="ARBA" id="ARBA00011971"/>
    </source>
</evidence>
<dbReference type="AlphaFoldDB" id="A0A2N3IH56"/>
<dbReference type="InterPro" id="IPR023031">
    <property type="entry name" value="OPRT"/>
</dbReference>
<comment type="caution">
    <text evidence="6">Lacks conserved residue(s) required for the propagation of feature annotation.</text>
</comment>
<sequence length="214" mass="24092">MRKISEQIAGYLLEIEAIRLRPNEPFQWASGWLSPIYCDNRLTLSFPQIRTFIKNAFVQAIEHYFPKVECIAGVATAGIPQASLIADTMNLPLVYVRSEAKKHGLGNQIEGKITPHQKVVVIEDLVSTGGSSAKVIEALQKANYEVLGIVSVMNYGFEQAEKVFENLNVPFISLTTFQDVIVEAMKRDLINEKAMAILQEWRKNPENWGKTIQI</sequence>
<gene>
    <name evidence="6" type="primary">pyrE</name>
    <name evidence="8" type="ORF">Rain11_1318</name>
</gene>
<dbReference type="Proteomes" id="UP000233387">
    <property type="component" value="Unassembled WGS sequence"/>
</dbReference>
<feature type="binding site" description="in other chain" evidence="6">
    <location>
        <begin position="123"/>
        <end position="131"/>
    </location>
    <ligand>
        <name>5-phospho-alpha-D-ribose 1-diphosphate</name>
        <dbReference type="ChEBI" id="CHEBI:58017"/>
        <note>ligand shared between dimeric partners</note>
    </ligand>
</feature>
<dbReference type="UniPathway" id="UPA00070">
    <property type="reaction ID" value="UER00119"/>
</dbReference>
<evidence type="ECO:0000313" key="8">
    <source>
        <dbReference type="EMBL" id="PKQ69646.1"/>
    </source>
</evidence>